<organism evidence="2 3">
    <name type="scientific">Halorubrum miltondacostae</name>
    <dbReference type="NCBI Taxonomy" id="3076378"/>
    <lineage>
        <taxon>Archaea</taxon>
        <taxon>Methanobacteriati</taxon>
        <taxon>Methanobacteriota</taxon>
        <taxon>Stenosarchaea group</taxon>
        <taxon>Halobacteria</taxon>
        <taxon>Halobacteriales</taxon>
        <taxon>Haloferacaceae</taxon>
        <taxon>Halorubrum</taxon>
    </lineage>
</organism>
<gene>
    <name evidence="2" type="ORF">ABNG04_00210</name>
</gene>
<feature type="transmembrane region" description="Helical" evidence="1">
    <location>
        <begin position="55"/>
        <end position="73"/>
    </location>
</feature>
<feature type="transmembrane region" description="Helical" evidence="1">
    <location>
        <begin position="20"/>
        <end position="43"/>
    </location>
</feature>
<dbReference type="AlphaFoldDB" id="A0ABD5LYV8"/>
<feature type="transmembrane region" description="Helical" evidence="1">
    <location>
        <begin position="237"/>
        <end position="258"/>
    </location>
</feature>
<dbReference type="EMBL" id="JBEDNY010000001">
    <property type="protein sequence ID" value="MEZ3162310.1"/>
    <property type="molecule type" value="Genomic_DNA"/>
</dbReference>
<proteinExistence type="predicted"/>
<feature type="transmembrane region" description="Helical" evidence="1">
    <location>
        <begin position="192"/>
        <end position="211"/>
    </location>
</feature>
<sequence length="266" mass="29833">MNLLLQTQSSFTPISWQLPALAVGIGFMLMFAGVAGSVAAGNLTYWPDYYPTERFLILGLLTIGILFTAIPAFRSRDLLWYYAMFLVMIARSIEGALIVRFFTRVFSFLYGSSQDPLLDKIIRKFKKRTVRIIFTSIVTNVTIIFILIAFLRNPTLEALHWTAIAYSVGRFGIVSITVIYQLKDVVNKFTMLNLKFGWSIVLGLVLAIAGAEVFDFPQFLGIVQIPVQVIESPTGQIFVRFAGFIGLLAGMLIALAFFRIHASRYS</sequence>
<feature type="transmembrane region" description="Helical" evidence="1">
    <location>
        <begin position="130"/>
        <end position="152"/>
    </location>
</feature>
<evidence type="ECO:0000313" key="3">
    <source>
        <dbReference type="Proteomes" id="UP001567572"/>
    </source>
</evidence>
<keyword evidence="1" id="KW-0812">Transmembrane</keyword>
<comment type="caution">
    <text evidence="2">The sequence shown here is derived from an EMBL/GenBank/DDBJ whole genome shotgun (WGS) entry which is preliminary data.</text>
</comment>
<keyword evidence="3" id="KW-1185">Reference proteome</keyword>
<dbReference type="RefSeq" id="WP_371158997.1">
    <property type="nucleotide sequence ID" value="NZ_JBEDNX010000006.1"/>
</dbReference>
<protein>
    <submittedName>
        <fullName evidence="2">Uncharacterized protein</fullName>
    </submittedName>
</protein>
<name>A0ABD5LYV8_9EURY</name>
<dbReference type="Proteomes" id="UP001567572">
    <property type="component" value="Unassembled WGS sequence"/>
</dbReference>
<keyword evidence="1" id="KW-0472">Membrane</keyword>
<evidence type="ECO:0000313" key="2">
    <source>
        <dbReference type="EMBL" id="MEZ3162310.1"/>
    </source>
</evidence>
<feature type="transmembrane region" description="Helical" evidence="1">
    <location>
        <begin position="158"/>
        <end position="180"/>
    </location>
</feature>
<accession>A0ABD5LYV8</accession>
<reference evidence="2 3" key="1">
    <citation type="submission" date="2024-06" db="EMBL/GenBank/DDBJ databases">
        <title>Halorubrum miltondacostae sp. nov., a potential PHA producer isolated from an inland solar saltern in Rio Maior, Portugal.</title>
        <authorList>
            <person name="Albuquerque L."/>
            <person name="Viver T."/>
            <person name="Barroso C."/>
            <person name="Claudino R."/>
            <person name="Galvan M."/>
            <person name="Simoes G."/>
            <person name="Lobo Da Cunha A."/>
            <person name="Egas C."/>
        </authorList>
    </citation>
    <scope>NUCLEOTIDE SEQUENCE [LARGE SCALE GENOMIC DNA]</scope>
    <source>
        <strain evidence="2 3">RMP-11</strain>
    </source>
</reference>
<feature type="transmembrane region" description="Helical" evidence="1">
    <location>
        <begin position="79"/>
        <end position="102"/>
    </location>
</feature>
<evidence type="ECO:0000256" key="1">
    <source>
        <dbReference type="SAM" id="Phobius"/>
    </source>
</evidence>
<keyword evidence="1" id="KW-1133">Transmembrane helix</keyword>